<keyword evidence="10" id="KW-1185">Reference proteome</keyword>
<keyword evidence="6" id="KW-0460">Magnesium</keyword>
<dbReference type="InterPro" id="IPR039121">
    <property type="entry name" value="NUDT19"/>
</dbReference>
<accession>A0A0M3QTU6</accession>
<dbReference type="GO" id="GO:0016818">
    <property type="term" value="F:hydrolase activity, acting on acid anhydrides, in phosphorus-containing anhydrides"/>
    <property type="evidence" value="ECO:0007669"/>
    <property type="project" value="InterPro"/>
</dbReference>
<gene>
    <name evidence="9" type="ORF">Dbus_chr2Lg1584</name>
</gene>
<evidence type="ECO:0000313" key="10">
    <source>
        <dbReference type="Proteomes" id="UP000494163"/>
    </source>
</evidence>
<comment type="similarity">
    <text evidence="3">Belongs to the Nudix hydrolase family.</text>
</comment>
<dbReference type="PROSITE" id="PS51462">
    <property type="entry name" value="NUDIX"/>
    <property type="match status" value="1"/>
</dbReference>
<evidence type="ECO:0000256" key="2">
    <source>
        <dbReference type="ARBA" id="ARBA00001946"/>
    </source>
</evidence>
<dbReference type="STRING" id="30019.A0A0M3QTU6"/>
<keyword evidence="7" id="KW-0464">Manganese</keyword>
<dbReference type="AlphaFoldDB" id="A0A0M3QTU6"/>
<evidence type="ECO:0000256" key="7">
    <source>
        <dbReference type="ARBA" id="ARBA00023211"/>
    </source>
</evidence>
<comment type="cofactor">
    <cofactor evidence="1">
        <name>Mn(2+)</name>
        <dbReference type="ChEBI" id="CHEBI:29035"/>
    </cofactor>
</comment>
<evidence type="ECO:0000256" key="4">
    <source>
        <dbReference type="ARBA" id="ARBA00022723"/>
    </source>
</evidence>
<evidence type="ECO:0000256" key="5">
    <source>
        <dbReference type="ARBA" id="ARBA00022801"/>
    </source>
</evidence>
<dbReference type="InterPro" id="IPR000086">
    <property type="entry name" value="NUDIX_hydrolase_dom"/>
</dbReference>
<dbReference type="GO" id="GO:0005739">
    <property type="term" value="C:mitochondrion"/>
    <property type="evidence" value="ECO:0007669"/>
    <property type="project" value="TreeGrafter"/>
</dbReference>
<dbReference type="OrthoDB" id="1695362at2759"/>
<feature type="domain" description="Nudix hydrolase" evidence="8">
    <location>
        <begin position="7"/>
        <end position="251"/>
    </location>
</feature>
<dbReference type="Gene3D" id="3.90.79.10">
    <property type="entry name" value="Nucleoside Triphosphate Pyrophosphohydrolase"/>
    <property type="match status" value="1"/>
</dbReference>
<reference evidence="9 10" key="1">
    <citation type="submission" date="2015-08" db="EMBL/GenBank/DDBJ databases">
        <title>Ancestral chromatin configuration constrains chromatin evolution on differentiating sex chromosomes in Drosophila.</title>
        <authorList>
            <person name="Zhou Q."/>
            <person name="Bachtrog D."/>
        </authorList>
    </citation>
    <scope>NUCLEOTIDE SEQUENCE [LARGE SCALE GENOMIC DNA]</scope>
    <source>
        <tissue evidence="9">Whole larvae</tissue>
    </source>
</reference>
<dbReference type="GO" id="GO:0046872">
    <property type="term" value="F:metal ion binding"/>
    <property type="evidence" value="ECO:0007669"/>
    <property type="project" value="UniProtKB-KW"/>
</dbReference>
<proteinExistence type="inferred from homology"/>
<keyword evidence="4" id="KW-0479">Metal-binding</keyword>
<protein>
    <submittedName>
        <fullName evidence="9">CG10195</fullName>
    </submittedName>
</protein>
<evidence type="ECO:0000313" key="9">
    <source>
        <dbReference type="EMBL" id="ALC39499.1"/>
    </source>
</evidence>
<keyword evidence="5" id="KW-0378">Hydrolase</keyword>
<dbReference type="Proteomes" id="UP000494163">
    <property type="component" value="Chromosome 2L"/>
</dbReference>
<dbReference type="InterPro" id="IPR015797">
    <property type="entry name" value="NUDIX_hydrolase-like_dom_sf"/>
</dbReference>
<name>A0A0M3QTU6_DROBS</name>
<sequence length="364" mass="41740">MSQLSNKWRTSASLILVSAVAGEDYQLLMLKRSDVTSMAMNHAVFPGGMLDTQGDENVAWLDYLEQFGVPQEALRSLVLINDQRPSILAPQGTGCYDRFFKRSTIWAREITLRLTAVRECFEEVGILLCRNREQLKELGAIVSTAQTSDGLQFDREAWQRRVHNHPADFLELCRELQVVPDLWALHEWSAWASPAPVKKGHQTMFFMAFVDEQPRLLAEPSEVKECLWRTPLELLRLHRLGEVWLMPPQIYELTRLLGIKSYRKLFDFSANRSRLGITLFLPVGYACSDGVLYVLPGDDAYLPEPHLATEFVSLSETTQEFIARAKYLHRYKYDGVSSWKVHFNLAPFNGHLMPRNLPAEVQKL</sequence>
<dbReference type="EMBL" id="CP012523">
    <property type="protein sequence ID" value="ALC39499.1"/>
    <property type="molecule type" value="Genomic_DNA"/>
</dbReference>
<dbReference type="PANTHER" id="PTHR12318:SF0">
    <property type="entry name" value="ACYL-COENZYME A DIPHOSPHATASE NUDT19"/>
    <property type="match status" value="1"/>
</dbReference>
<dbReference type="SUPFAM" id="SSF55811">
    <property type="entry name" value="Nudix"/>
    <property type="match status" value="1"/>
</dbReference>
<comment type="cofactor">
    <cofactor evidence="2">
        <name>Mg(2+)</name>
        <dbReference type="ChEBI" id="CHEBI:18420"/>
    </cofactor>
</comment>
<evidence type="ECO:0000256" key="3">
    <source>
        <dbReference type="ARBA" id="ARBA00005582"/>
    </source>
</evidence>
<dbReference type="OMA" id="CSDGMVF"/>
<organism evidence="9 10">
    <name type="scientific">Drosophila busckii</name>
    <name type="common">Fruit fly</name>
    <dbReference type="NCBI Taxonomy" id="30019"/>
    <lineage>
        <taxon>Eukaryota</taxon>
        <taxon>Metazoa</taxon>
        <taxon>Ecdysozoa</taxon>
        <taxon>Arthropoda</taxon>
        <taxon>Hexapoda</taxon>
        <taxon>Insecta</taxon>
        <taxon>Pterygota</taxon>
        <taxon>Neoptera</taxon>
        <taxon>Endopterygota</taxon>
        <taxon>Diptera</taxon>
        <taxon>Brachycera</taxon>
        <taxon>Muscomorpha</taxon>
        <taxon>Ephydroidea</taxon>
        <taxon>Drosophilidae</taxon>
        <taxon>Drosophila</taxon>
    </lineage>
</organism>
<evidence type="ECO:0000256" key="6">
    <source>
        <dbReference type="ARBA" id="ARBA00022842"/>
    </source>
</evidence>
<evidence type="ECO:0000256" key="1">
    <source>
        <dbReference type="ARBA" id="ARBA00001936"/>
    </source>
</evidence>
<evidence type="ECO:0000259" key="8">
    <source>
        <dbReference type="PROSITE" id="PS51462"/>
    </source>
</evidence>
<dbReference type="PANTHER" id="PTHR12318">
    <property type="entry name" value="TESTOSTERONE-REGULATED PROTEIN RP2"/>
    <property type="match status" value="1"/>
</dbReference>